<comment type="caution">
    <text evidence="2">The sequence shown here is derived from an EMBL/GenBank/DDBJ whole genome shotgun (WGS) entry which is preliminary data.</text>
</comment>
<evidence type="ECO:0000313" key="2">
    <source>
        <dbReference type="EMBL" id="MBM6922780.1"/>
    </source>
</evidence>
<dbReference type="Proteomes" id="UP000724149">
    <property type="component" value="Unassembled WGS sequence"/>
</dbReference>
<dbReference type="EMBL" id="JACSNR010000002">
    <property type="protein sequence ID" value="MBM6922780.1"/>
    <property type="molecule type" value="Genomic_DNA"/>
</dbReference>
<reference evidence="2 3" key="1">
    <citation type="journal article" date="2021" name="Sci. Rep.">
        <title>The distribution of antibiotic resistance genes in chicken gut microbiota commensals.</title>
        <authorList>
            <person name="Juricova H."/>
            <person name="Matiasovicova J."/>
            <person name="Kubasova T."/>
            <person name="Cejkova D."/>
            <person name="Rychlik I."/>
        </authorList>
    </citation>
    <scope>NUCLEOTIDE SEQUENCE [LARGE SCALE GENOMIC DNA]</scope>
    <source>
        <strain evidence="2 3">An564</strain>
    </source>
</reference>
<keyword evidence="2" id="KW-0378">Hydrolase</keyword>
<dbReference type="RefSeq" id="WP_177504298.1">
    <property type="nucleotide sequence ID" value="NZ_JACSNR010000002.1"/>
</dbReference>
<dbReference type="Pfam" id="PF00768">
    <property type="entry name" value="Peptidase_S11"/>
    <property type="match status" value="1"/>
</dbReference>
<feature type="domain" description="Peptidase S11 D-alanyl-D-alanine carboxypeptidase A N-terminal" evidence="1">
    <location>
        <begin position="42"/>
        <end position="260"/>
    </location>
</feature>
<dbReference type="SUPFAM" id="SSF56601">
    <property type="entry name" value="beta-lactamase/transpeptidase-like"/>
    <property type="match status" value="1"/>
</dbReference>
<keyword evidence="2" id="KW-0645">Protease</keyword>
<organism evidence="2 3">
    <name type="scientific">Hydrogenoanaerobacterium saccharovorans</name>
    <dbReference type="NCBI Taxonomy" id="474960"/>
    <lineage>
        <taxon>Bacteria</taxon>
        <taxon>Bacillati</taxon>
        <taxon>Bacillota</taxon>
        <taxon>Clostridia</taxon>
        <taxon>Eubacteriales</taxon>
        <taxon>Oscillospiraceae</taxon>
        <taxon>Hydrogenoanaerobacterium</taxon>
    </lineage>
</organism>
<name>A0ABS2GJY0_9FIRM</name>
<gene>
    <name evidence="2" type="ORF">H9X81_03605</name>
</gene>
<proteinExistence type="predicted"/>
<keyword evidence="2" id="KW-0121">Carboxypeptidase</keyword>
<dbReference type="InterPro" id="IPR001967">
    <property type="entry name" value="Peptidase_S11_N"/>
</dbReference>
<evidence type="ECO:0000259" key="1">
    <source>
        <dbReference type="Pfam" id="PF00768"/>
    </source>
</evidence>
<dbReference type="Gene3D" id="3.40.710.10">
    <property type="entry name" value="DD-peptidase/beta-lactamase superfamily"/>
    <property type="match status" value="1"/>
</dbReference>
<keyword evidence="3" id="KW-1185">Reference proteome</keyword>
<dbReference type="GO" id="GO:0004180">
    <property type="term" value="F:carboxypeptidase activity"/>
    <property type="evidence" value="ECO:0007669"/>
    <property type="project" value="UniProtKB-KW"/>
</dbReference>
<dbReference type="InterPro" id="IPR012338">
    <property type="entry name" value="Beta-lactam/transpept-like"/>
</dbReference>
<protein>
    <submittedName>
        <fullName evidence="2">D-alanyl-D-alanine carboxypeptidase</fullName>
    </submittedName>
</protein>
<evidence type="ECO:0000313" key="3">
    <source>
        <dbReference type="Proteomes" id="UP000724149"/>
    </source>
</evidence>
<sequence length="308" mass="33747">MKHRSRRRHPVRLALFLLIPLAAVGIAAAVWFENHTSLQNVYDGKSLILVDRSDDSIFISKRETDTRVPASLAKLFVLEYACGLADRDAIVPADPQAIAMTKPGSSVAGITEQEYYLHNLYAAMLVPSGNDAAYVVADYCGGLLDPQASTAGERVNAFMTGLNQHIAEIGCTDTVLYDPSGFDLDARTTVLDLKTVVDRLLENSWFRDIVCQSSYTAILPDGSTQTWKNTNTFLDPESEYYNENVIGIKTGSLSDDYNLVVLYRQHGKEFLICSLGSSTTSSRYDDVSVILKTIDESNYLSGSGTTGS</sequence>
<accession>A0ABS2GJY0</accession>